<dbReference type="SUPFAM" id="SSF53448">
    <property type="entry name" value="Nucleotide-diphospho-sugar transferases"/>
    <property type="match status" value="1"/>
</dbReference>
<dbReference type="PANTHER" id="PTHR43197:SF1">
    <property type="entry name" value="UTP--GLUCOSE-1-PHOSPHATE URIDYLYLTRANSFERASE"/>
    <property type="match status" value="1"/>
</dbReference>
<dbReference type="GO" id="GO:0003983">
    <property type="term" value="F:UTP:glucose-1-phosphate uridylyltransferase activity"/>
    <property type="evidence" value="ECO:0007669"/>
    <property type="project" value="UniProtKB-EC"/>
</dbReference>
<dbReference type="Pfam" id="PF00483">
    <property type="entry name" value="NTP_transferase"/>
    <property type="match status" value="1"/>
</dbReference>
<organism evidence="7">
    <name type="scientific">marine metagenome</name>
    <dbReference type="NCBI Taxonomy" id="408172"/>
    <lineage>
        <taxon>unclassified sequences</taxon>
        <taxon>metagenomes</taxon>
        <taxon>ecological metagenomes</taxon>
    </lineage>
</organism>
<dbReference type="EMBL" id="UINC01004409">
    <property type="protein sequence ID" value="SVA14109.1"/>
    <property type="molecule type" value="Genomic_DNA"/>
</dbReference>
<reference evidence="7" key="1">
    <citation type="submission" date="2018-05" db="EMBL/GenBank/DDBJ databases">
        <authorList>
            <person name="Lanie J.A."/>
            <person name="Ng W.-L."/>
            <person name="Kazmierczak K.M."/>
            <person name="Andrzejewski T.M."/>
            <person name="Davidsen T.M."/>
            <person name="Wayne K.J."/>
            <person name="Tettelin H."/>
            <person name="Glass J.I."/>
            <person name="Rusch D."/>
            <person name="Podicherti R."/>
            <person name="Tsui H.-C.T."/>
            <person name="Winkler M.E."/>
        </authorList>
    </citation>
    <scope>NUCLEOTIDE SEQUENCE</scope>
</reference>
<dbReference type="Gene3D" id="3.90.550.10">
    <property type="entry name" value="Spore Coat Polysaccharide Biosynthesis Protein SpsA, Chain A"/>
    <property type="match status" value="1"/>
</dbReference>
<evidence type="ECO:0000313" key="7">
    <source>
        <dbReference type="EMBL" id="SVA14109.1"/>
    </source>
</evidence>
<dbReference type="EC" id="2.7.7.9" evidence="2"/>
<dbReference type="InterPro" id="IPR005771">
    <property type="entry name" value="GalU_uridylyltTrfase_bac/arc"/>
</dbReference>
<dbReference type="AlphaFoldDB" id="A0A381TEC5"/>
<evidence type="ECO:0000256" key="4">
    <source>
        <dbReference type="ARBA" id="ARBA00022695"/>
    </source>
</evidence>
<sequence>MVRQAIIPLAGLGTRLLPLSSVIPKELLPINGKPNLEYIMDECIDAGIRQFIFVIPRKRQSIKKYFFNDKFYKKIIKKKKKDLRLQQVFKKIKRYQKMIKFVYQNKPDGTGDAVLKCKRYLKGTHFLMLLADDLILRRNCSKEMIALHKKTKGSVIASKKVEKKTVSRWGILGFKKKSKNFFLINEVVEKPKLSEAPSNYAIIGRYILPKKILSVLKNQKRGKGGEIHITDAIKFLVKNNEKFYGNIFKGKYIDCGTLEGFIKSSITVSKYL</sequence>
<name>A0A381TEC5_9ZZZZ</name>
<accession>A0A381TEC5</accession>
<protein>
    <recommendedName>
        <fullName evidence="2">UTP--glucose-1-phosphate uridylyltransferase</fullName>
        <ecNumber evidence="2">2.7.7.9</ecNumber>
    </recommendedName>
</protein>
<evidence type="ECO:0000256" key="5">
    <source>
        <dbReference type="ARBA" id="ARBA00048128"/>
    </source>
</evidence>
<gene>
    <name evidence="7" type="ORF">METZ01_LOCUS66963</name>
</gene>
<keyword evidence="3" id="KW-0808">Transferase</keyword>
<comment type="similarity">
    <text evidence="1">Belongs to the UDPGP type 2 family.</text>
</comment>
<proteinExistence type="inferred from homology"/>
<evidence type="ECO:0000256" key="1">
    <source>
        <dbReference type="ARBA" id="ARBA00006890"/>
    </source>
</evidence>
<evidence type="ECO:0000259" key="6">
    <source>
        <dbReference type="Pfam" id="PF00483"/>
    </source>
</evidence>
<comment type="catalytic activity">
    <reaction evidence="5">
        <text>alpha-D-glucose 1-phosphate + UTP + H(+) = UDP-alpha-D-glucose + diphosphate</text>
        <dbReference type="Rhea" id="RHEA:19889"/>
        <dbReference type="ChEBI" id="CHEBI:15378"/>
        <dbReference type="ChEBI" id="CHEBI:33019"/>
        <dbReference type="ChEBI" id="CHEBI:46398"/>
        <dbReference type="ChEBI" id="CHEBI:58601"/>
        <dbReference type="ChEBI" id="CHEBI:58885"/>
        <dbReference type="EC" id="2.7.7.9"/>
    </reaction>
</comment>
<dbReference type="GO" id="GO:0006011">
    <property type="term" value="P:UDP-alpha-D-glucose metabolic process"/>
    <property type="evidence" value="ECO:0007669"/>
    <property type="project" value="InterPro"/>
</dbReference>
<dbReference type="InterPro" id="IPR005835">
    <property type="entry name" value="NTP_transferase_dom"/>
</dbReference>
<keyword evidence="4" id="KW-0548">Nucleotidyltransferase</keyword>
<evidence type="ECO:0000256" key="3">
    <source>
        <dbReference type="ARBA" id="ARBA00022679"/>
    </source>
</evidence>
<dbReference type="PANTHER" id="PTHR43197">
    <property type="entry name" value="UTP--GLUCOSE-1-PHOSPHATE URIDYLYLTRANSFERASE"/>
    <property type="match status" value="1"/>
</dbReference>
<feature type="domain" description="Nucleotidyl transferase" evidence="6">
    <location>
        <begin position="5"/>
        <end position="265"/>
    </location>
</feature>
<dbReference type="InterPro" id="IPR029044">
    <property type="entry name" value="Nucleotide-diphossugar_trans"/>
</dbReference>
<evidence type="ECO:0000256" key="2">
    <source>
        <dbReference type="ARBA" id="ARBA00012415"/>
    </source>
</evidence>